<dbReference type="PROSITE" id="PS00018">
    <property type="entry name" value="EF_HAND_1"/>
    <property type="match status" value="1"/>
</dbReference>
<reference evidence="2 3" key="1">
    <citation type="journal article" date="2020" name="G3 (Bethesda)">
        <title>Improved Reference Genome for Cyclotella cryptica CCMP332, a Model for Cell Wall Morphogenesis, Salinity Adaptation, and Lipid Production in Diatoms (Bacillariophyta).</title>
        <authorList>
            <person name="Roberts W.R."/>
            <person name="Downey K.M."/>
            <person name="Ruck E.C."/>
            <person name="Traller J.C."/>
            <person name="Alverson A.J."/>
        </authorList>
    </citation>
    <scope>NUCLEOTIDE SEQUENCE [LARGE SCALE GENOMIC DNA]</scope>
    <source>
        <strain evidence="2 3">CCMP332</strain>
    </source>
</reference>
<evidence type="ECO:0008006" key="4">
    <source>
        <dbReference type="Google" id="ProtNLM"/>
    </source>
</evidence>
<feature type="compositionally biased region" description="Acidic residues" evidence="1">
    <location>
        <begin position="181"/>
        <end position="206"/>
    </location>
</feature>
<dbReference type="InterPro" id="IPR022203">
    <property type="entry name" value="DUF3727"/>
</dbReference>
<feature type="region of interest" description="Disordered" evidence="1">
    <location>
        <begin position="180"/>
        <end position="206"/>
    </location>
</feature>
<sequence length="271" mass="30096">MEIRLGHSWRARTTAVGAIALISAGMVSGFANPSLHPFGMPRSAASSVSCQVPSLTSQLIHARNKPQQSALFMANDHFQKLDEDDDNVISFIDMSSDGEKAIDCYVDSVATVDGVEYTIGSPCDYAVALCYFDEDDQLVPIELDDPLMDDVFPVAEGIIEDEFGEELVLLRTPQTLTLIGELEESEADDDEDVDDDEDGEDEDTEEEVEILVSFEEDGQEYHLVRLLDPILLVGKDGNEMTRILLTPEESDSVMPKLEEMFLNYQEERDGM</sequence>
<dbReference type="InterPro" id="IPR018247">
    <property type="entry name" value="EF_Hand_1_Ca_BS"/>
</dbReference>
<accession>A0ABD3PX03</accession>
<name>A0ABD3PX03_9STRA</name>
<evidence type="ECO:0000313" key="2">
    <source>
        <dbReference type="EMBL" id="KAL3792669.1"/>
    </source>
</evidence>
<proteinExistence type="predicted"/>
<dbReference type="EMBL" id="JABMIG020000099">
    <property type="protein sequence ID" value="KAL3792669.1"/>
    <property type="molecule type" value="Genomic_DNA"/>
</dbReference>
<organism evidence="2 3">
    <name type="scientific">Cyclotella cryptica</name>
    <dbReference type="NCBI Taxonomy" id="29204"/>
    <lineage>
        <taxon>Eukaryota</taxon>
        <taxon>Sar</taxon>
        <taxon>Stramenopiles</taxon>
        <taxon>Ochrophyta</taxon>
        <taxon>Bacillariophyta</taxon>
        <taxon>Coscinodiscophyceae</taxon>
        <taxon>Thalassiosirophycidae</taxon>
        <taxon>Stephanodiscales</taxon>
        <taxon>Stephanodiscaceae</taxon>
        <taxon>Cyclotella</taxon>
    </lineage>
</organism>
<gene>
    <name evidence="2" type="ORF">HJC23_009397</name>
</gene>
<keyword evidence="3" id="KW-1185">Reference proteome</keyword>
<dbReference type="Proteomes" id="UP001516023">
    <property type="component" value="Unassembled WGS sequence"/>
</dbReference>
<dbReference type="Pfam" id="PF12527">
    <property type="entry name" value="DUF3727"/>
    <property type="match status" value="1"/>
</dbReference>
<evidence type="ECO:0000256" key="1">
    <source>
        <dbReference type="SAM" id="MobiDB-lite"/>
    </source>
</evidence>
<comment type="caution">
    <text evidence="2">The sequence shown here is derived from an EMBL/GenBank/DDBJ whole genome shotgun (WGS) entry which is preliminary data.</text>
</comment>
<evidence type="ECO:0000313" key="3">
    <source>
        <dbReference type="Proteomes" id="UP001516023"/>
    </source>
</evidence>
<dbReference type="AlphaFoldDB" id="A0ABD3PX03"/>
<protein>
    <recommendedName>
        <fullName evidence="4">DUF3727 domain-containing protein</fullName>
    </recommendedName>
</protein>